<dbReference type="PANTHER" id="PTHR33908:SF3">
    <property type="entry name" value="UNDECAPRENYL PHOSPHATE-ALPHA-4-AMINO-4-DEOXY-L-ARABINOSE ARABINOSYL TRANSFERASE"/>
    <property type="match status" value="1"/>
</dbReference>
<keyword evidence="7 9" id="KW-0472">Membrane</keyword>
<evidence type="ECO:0000256" key="7">
    <source>
        <dbReference type="ARBA" id="ARBA00023136"/>
    </source>
</evidence>
<dbReference type="InterPro" id="IPR038731">
    <property type="entry name" value="RgtA/B/C-like"/>
</dbReference>
<evidence type="ECO:0000256" key="2">
    <source>
        <dbReference type="ARBA" id="ARBA00022475"/>
    </source>
</evidence>
<dbReference type="STRING" id="1993.SAMN04489713_10587"/>
<dbReference type="eggNOG" id="COG5305">
    <property type="taxonomic scope" value="Bacteria"/>
</dbReference>
<feature type="domain" description="Glycosyltransferase RgtA/B/C/D-like" evidence="10">
    <location>
        <begin position="85"/>
        <end position="228"/>
    </location>
</feature>
<dbReference type="Proteomes" id="UP000183413">
    <property type="component" value="Unassembled WGS sequence"/>
</dbReference>
<evidence type="ECO:0000256" key="9">
    <source>
        <dbReference type="SAM" id="Phobius"/>
    </source>
</evidence>
<evidence type="ECO:0000256" key="6">
    <source>
        <dbReference type="ARBA" id="ARBA00022989"/>
    </source>
</evidence>
<dbReference type="GO" id="GO:0005886">
    <property type="term" value="C:plasma membrane"/>
    <property type="evidence" value="ECO:0007669"/>
    <property type="project" value="UniProtKB-SubCell"/>
</dbReference>
<keyword evidence="6 9" id="KW-1133">Transmembrane helix</keyword>
<evidence type="ECO:0000256" key="3">
    <source>
        <dbReference type="ARBA" id="ARBA00022676"/>
    </source>
</evidence>
<keyword evidence="5 9" id="KW-0812">Transmembrane</keyword>
<evidence type="ECO:0000256" key="5">
    <source>
        <dbReference type="ARBA" id="ARBA00022692"/>
    </source>
</evidence>
<evidence type="ECO:0000259" key="10">
    <source>
        <dbReference type="Pfam" id="PF13231"/>
    </source>
</evidence>
<keyword evidence="3 11" id="KW-0328">Glycosyltransferase</keyword>
<proteinExistence type="predicted"/>
<dbReference type="GO" id="GO:0010041">
    <property type="term" value="P:response to iron(III) ion"/>
    <property type="evidence" value="ECO:0007669"/>
    <property type="project" value="TreeGrafter"/>
</dbReference>
<evidence type="ECO:0000313" key="11">
    <source>
        <dbReference type="EMBL" id="SFO32406.1"/>
    </source>
</evidence>
<feature type="transmembrane region" description="Helical" evidence="9">
    <location>
        <begin position="269"/>
        <end position="287"/>
    </location>
</feature>
<feature type="transmembrane region" description="Helical" evidence="9">
    <location>
        <begin position="147"/>
        <end position="165"/>
    </location>
</feature>
<feature type="transmembrane region" description="Helical" evidence="9">
    <location>
        <begin position="63"/>
        <end position="84"/>
    </location>
</feature>
<name>A0A1I5G8X5_9ACTN</name>
<comment type="subcellular location">
    <subcellularLocation>
        <location evidence="1">Cell membrane</location>
        <topology evidence="1">Multi-pass membrane protein</topology>
    </subcellularLocation>
</comment>
<gene>
    <name evidence="11" type="ORF">SAMN04489713_10587</name>
</gene>
<feature type="transmembrane region" description="Helical" evidence="9">
    <location>
        <begin position="185"/>
        <end position="210"/>
    </location>
</feature>
<keyword evidence="12" id="KW-1185">Reference proteome</keyword>
<dbReference type="AlphaFoldDB" id="A0A1I5G8X5"/>
<dbReference type="GO" id="GO:0009103">
    <property type="term" value="P:lipopolysaccharide biosynthetic process"/>
    <property type="evidence" value="ECO:0007669"/>
    <property type="project" value="UniProtKB-ARBA"/>
</dbReference>
<feature type="transmembrane region" description="Helical" evidence="9">
    <location>
        <begin position="299"/>
        <end position="324"/>
    </location>
</feature>
<dbReference type="PANTHER" id="PTHR33908">
    <property type="entry name" value="MANNOSYLTRANSFERASE YKCB-RELATED"/>
    <property type="match status" value="1"/>
</dbReference>
<dbReference type="OrthoDB" id="5318634at2"/>
<evidence type="ECO:0000256" key="1">
    <source>
        <dbReference type="ARBA" id="ARBA00004651"/>
    </source>
</evidence>
<sequence>MAAPMVGTASRPRTGAGRRARRLAGPGMPLVPAAVTLAVALAGIGTPSLWLDEAATISMTTRSYGDMLRVFPHLDLVHALYYLVMKPWVAVFGTGETAMRLPSALAMAAAAAGVAVVGRRCAGPAAGLAAGLVWAAGPQTSRWAQEARSYALTAAVAVLATYLLVRALDRDERRPWRWFAGYAPAVAVLGLLHLHGALLLAAHGVTLLLTRPRAGTWVRWLVSAVVAALPLAALAIAAQDQKRQVTWLPDPSWKVAWTQVQFLTGGHDLVAPVVALVLACVVVDAVRRARRSDDARPSGTASLTAVALPWAVLPTVLLLAVSALGDPMFYFRYTVFCLPAMALLAGGGIAGLLTAARRPAVQAAVAVAAAAALTAPAVQDHESLRRQDSRPENMREAADIVRSHARPGDAVVYLAGSVRWSAATYPGVFGRLRDVGMRTDPVTAANLKGRDTYPRDLPRMLARVNRVWVMNHRSLDPHDPIIDRREQAVQAAGPWRPAGNWAYRGGWLVLFERTAPYRSSR</sequence>
<feature type="transmembrane region" description="Helical" evidence="9">
    <location>
        <begin position="330"/>
        <end position="353"/>
    </location>
</feature>
<keyword evidence="2" id="KW-1003">Cell membrane</keyword>
<protein>
    <submittedName>
        <fullName evidence="11">Mannosyltransferase</fullName>
    </submittedName>
</protein>
<evidence type="ECO:0000256" key="8">
    <source>
        <dbReference type="SAM" id="MobiDB-lite"/>
    </source>
</evidence>
<dbReference type="InParanoid" id="A0A1I5G8X5"/>
<dbReference type="InterPro" id="IPR050297">
    <property type="entry name" value="LipidA_mod_glycosyltrf_83"/>
</dbReference>
<feature type="region of interest" description="Disordered" evidence="8">
    <location>
        <begin position="1"/>
        <end position="21"/>
    </location>
</feature>
<evidence type="ECO:0000256" key="4">
    <source>
        <dbReference type="ARBA" id="ARBA00022679"/>
    </source>
</evidence>
<keyword evidence="4 11" id="KW-0808">Transferase</keyword>
<dbReference type="GO" id="GO:0016763">
    <property type="term" value="F:pentosyltransferase activity"/>
    <property type="evidence" value="ECO:0007669"/>
    <property type="project" value="TreeGrafter"/>
</dbReference>
<evidence type="ECO:0000313" key="12">
    <source>
        <dbReference type="Proteomes" id="UP000183413"/>
    </source>
</evidence>
<dbReference type="Pfam" id="PF13231">
    <property type="entry name" value="PMT_2"/>
    <property type="match status" value="1"/>
</dbReference>
<organism evidence="11 12">
    <name type="scientific">Actinomadura madurae</name>
    <dbReference type="NCBI Taxonomy" id="1993"/>
    <lineage>
        <taxon>Bacteria</taxon>
        <taxon>Bacillati</taxon>
        <taxon>Actinomycetota</taxon>
        <taxon>Actinomycetes</taxon>
        <taxon>Streptosporangiales</taxon>
        <taxon>Thermomonosporaceae</taxon>
        <taxon>Actinomadura</taxon>
    </lineage>
</organism>
<feature type="transmembrane region" description="Helical" evidence="9">
    <location>
        <begin position="217"/>
        <end position="238"/>
    </location>
</feature>
<feature type="transmembrane region" description="Helical" evidence="9">
    <location>
        <begin position="30"/>
        <end position="51"/>
    </location>
</feature>
<accession>A0A1I5G8X5</accession>
<dbReference type="EMBL" id="FOVH01000005">
    <property type="protein sequence ID" value="SFO32406.1"/>
    <property type="molecule type" value="Genomic_DNA"/>
</dbReference>
<dbReference type="FunCoup" id="A0A1I5G8X5">
    <property type="interactions" value="7"/>
</dbReference>
<reference evidence="11 12" key="1">
    <citation type="submission" date="2016-10" db="EMBL/GenBank/DDBJ databases">
        <authorList>
            <person name="de Groot N.N."/>
        </authorList>
    </citation>
    <scope>NUCLEOTIDE SEQUENCE [LARGE SCALE GENOMIC DNA]</scope>
    <source>
        <strain evidence="11 12">DSM 43067</strain>
    </source>
</reference>